<dbReference type="EMBL" id="CAJNOC010002448">
    <property type="protein sequence ID" value="CAF0933722.1"/>
    <property type="molecule type" value="Genomic_DNA"/>
</dbReference>
<dbReference type="OrthoDB" id="1607513at2759"/>
<keyword evidence="3" id="KW-0863">Zinc-finger</keyword>
<reference evidence="6" key="1">
    <citation type="submission" date="2021-02" db="EMBL/GenBank/DDBJ databases">
        <authorList>
            <person name="Nowell W R."/>
        </authorList>
    </citation>
    <scope>NUCLEOTIDE SEQUENCE</scope>
    <source>
        <strain evidence="6">Ploen Becks lab</strain>
    </source>
</reference>
<dbReference type="GO" id="GO:0005634">
    <property type="term" value="C:nucleus"/>
    <property type="evidence" value="ECO:0007669"/>
    <property type="project" value="UniProtKB-SubCell"/>
</dbReference>
<dbReference type="GO" id="GO:0008270">
    <property type="term" value="F:zinc ion binding"/>
    <property type="evidence" value="ECO:0007669"/>
    <property type="project" value="UniProtKB-KW"/>
</dbReference>
<dbReference type="InterPro" id="IPR052035">
    <property type="entry name" value="ZnF_BED_domain_contain"/>
</dbReference>
<keyword evidence="2" id="KW-0479">Metal-binding</keyword>
<evidence type="ECO:0000313" key="6">
    <source>
        <dbReference type="EMBL" id="CAF0933722.1"/>
    </source>
</evidence>
<dbReference type="Proteomes" id="UP000663879">
    <property type="component" value="Unassembled WGS sequence"/>
</dbReference>
<dbReference type="PANTHER" id="PTHR46481:SF10">
    <property type="entry name" value="ZINC FINGER BED DOMAIN-CONTAINING PROTEIN 39"/>
    <property type="match status" value="1"/>
</dbReference>
<keyword evidence="7" id="KW-1185">Reference proteome</keyword>
<dbReference type="AlphaFoldDB" id="A0A814BRW7"/>
<protein>
    <submittedName>
        <fullName evidence="6">Uncharacterized protein</fullName>
    </submittedName>
</protein>
<proteinExistence type="predicted"/>
<evidence type="ECO:0000256" key="5">
    <source>
        <dbReference type="ARBA" id="ARBA00023242"/>
    </source>
</evidence>
<evidence type="ECO:0000256" key="1">
    <source>
        <dbReference type="ARBA" id="ARBA00004123"/>
    </source>
</evidence>
<evidence type="ECO:0000256" key="4">
    <source>
        <dbReference type="ARBA" id="ARBA00022833"/>
    </source>
</evidence>
<dbReference type="PANTHER" id="PTHR46481">
    <property type="entry name" value="ZINC FINGER BED DOMAIN-CONTAINING PROTEIN 4"/>
    <property type="match status" value="1"/>
</dbReference>
<sequence length="162" mass="18755">MVQRKCRYVIEVINGIFKQQFKALKETQNIMLSHICDDYKIAAAQINVFFSERISDKEDQNEISRQMKTALPVSVVENNYFKKFLSLLSSSFKLPSRFFLSNRILDAQYSITKQAIQGELNEAEAVAITLDCWTSVQRYPYLGITVHFFDSNVNFCSRTLTI</sequence>
<keyword evidence="4" id="KW-0862">Zinc</keyword>
<organism evidence="6 7">
    <name type="scientific">Brachionus calyciflorus</name>
    <dbReference type="NCBI Taxonomy" id="104777"/>
    <lineage>
        <taxon>Eukaryota</taxon>
        <taxon>Metazoa</taxon>
        <taxon>Spiralia</taxon>
        <taxon>Gnathifera</taxon>
        <taxon>Rotifera</taxon>
        <taxon>Eurotatoria</taxon>
        <taxon>Monogononta</taxon>
        <taxon>Pseudotrocha</taxon>
        <taxon>Ploima</taxon>
        <taxon>Brachionidae</taxon>
        <taxon>Brachionus</taxon>
    </lineage>
</organism>
<evidence type="ECO:0000313" key="7">
    <source>
        <dbReference type="Proteomes" id="UP000663879"/>
    </source>
</evidence>
<name>A0A814BRW7_9BILA</name>
<keyword evidence="5" id="KW-0539">Nucleus</keyword>
<gene>
    <name evidence="6" type="ORF">OXX778_LOCUS13049</name>
</gene>
<evidence type="ECO:0000256" key="3">
    <source>
        <dbReference type="ARBA" id="ARBA00022771"/>
    </source>
</evidence>
<comment type="caution">
    <text evidence="6">The sequence shown here is derived from an EMBL/GenBank/DDBJ whole genome shotgun (WGS) entry which is preliminary data.</text>
</comment>
<comment type="subcellular location">
    <subcellularLocation>
        <location evidence="1">Nucleus</location>
    </subcellularLocation>
</comment>
<accession>A0A814BRW7</accession>
<evidence type="ECO:0000256" key="2">
    <source>
        <dbReference type="ARBA" id="ARBA00022723"/>
    </source>
</evidence>